<evidence type="ECO:0000256" key="5">
    <source>
        <dbReference type="ARBA" id="ARBA00023274"/>
    </source>
</evidence>
<proteinExistence type="inferred from homology"/>
<dbReference type="NCBIfam" id="NF004363">
    <property type="entry name" value="PRK05738.2-4"/>
    <property type="match status" value="1"/>
</dbReference>
<dbReference type="KEGG" id="tas:TASI_1529"/>
<dbReference type="OrthoDB" id="9793353at2"/>
<dbReference type="GO" id="GO:0019843">
    <property type="term" value="F:rRNA binding"/>
    <property type="evidence" value="ECO:0007669"/>
    <property type="project" value="UniProtKB-UniRule"/>
</dbReference>
<dbReference type="EMBL" id="CP003059">
    <property type="protein sequence ID" value="AEP37267.1"/>
    <property type="molecule type" value="Genomic_DNA"/>
</dbReference>
<dbReference type="STRING" id="1008459.TASI_1529"/>
<dbReference type="HOGENOM" id="CLU_037562_3_1_4"/>
<evidence type="ECO:0000313" key="8">
    <source>
        <dbReference type="Proteomes" id="UP000009284"/>
    </source>
</evidence>
<comment type="similarity">
    <text evidence="1 6">Belongs to the universal ribosomal protein uL23 family.</text>
</comment>
<evidence type="ECO:0000256" key="2">
    <source>
        <dbReference type="ARBA" id="ARBA00022730"/>
    </source>
</evidence>
<dbReference type="GO" id="GO:0003735">
    <property type="term" value="F:structural constituent of ribosome"/>
    <property type="evidence" value="ECO:0007669"/>
    <property type="project" value="InterPro"/>
</dbReference>
<evidence type="ECO:0000256" key="1">
    <source>
        <dbReference type="ARBA" id="ARBA00006700"/>
    </source>
</evidence>
<dbReference type="eggNOG" id="COG0089">
    <property type="taxonomic scope" value="Bacteria"/>
</dbReference>
<dbReference type="InterPro" id="IPR013025">
    <property type="entry name" value="Ribosomal_uL23-like"/>
</dbReference>
<keyword evidence="2 6" id="KW-0699">rRNA-binding</keyword>
<dbReference type="Proteomes" id="UP000009284">
    <property type="component" value="Chromosome"/>
</dbReference>
<evidence type="ECO:0000256" key="4">
    <source>
        <dbReference type="ARBA" id="ARBA00022980"/>
    </source>
</evidence>
<keyword evidence="5 6" id="KW-0687">Ribonucleoprotein</keyword>
<evidence type="ECO:0000256" key="3">
    <source>
        <dbReference type="ARBA" id="ARBA00022884"/>
    </source>
</evidence>
<evidence type="ECO:0000313" key="7">
    <source>
        <dbReference type="EMBL" id="AEP37267.1"/>
    </source>
</evidence>
<dbReference type="HAMAP" id="MF_01369_B">
    <property type="entry name" value="Ribosomal_uL23_B"/>
    <property type="match status" value="1"/>
</dbReference>
<dbReference type="FunFam" id="3.30.70.330:FF:000001">
    <property type="entry name" value="50S ribosomal protein L23"/>
    <property type="match status" value="1"/>
</dbReference>
<protein>
    <recommendedName>
        <fullName evidence="6">Large ribosomal subunit protein uL23</fullName>
    </recommendedName>
</protein>
<reference key="1">
    <citation type="submission" date="2011-09" db="EMBL/GenBank/DDBJ databases">
        <title>Genomic characterization of the Taylorella genus.</title>
        <authorList>
            <person name="Hebert L."/>
            <person name="Moumen B."/>
            <person name="Pons N."/>
            <person name="Duquesne F."/>
            <person name="Breuil M.-F."/>
            <person name="Goux D."/>
            <person name="Batto J.-M."/>
            <person name="Renault P."/>
            <person name="Laugier C."/>
            <person name="Petry S."/>
        </authorList>
    </citation>
    <scope>NUCLEOTIDE SEQUENCE</scope>
    <source>
        <strain>MCE3</strain>
    </source>
</reference>
<dbReference type="NCBIfam" id="NF004359">
    <property type="entry name" value="PRK05738.1-3"/>
    <property type="match status" value="1"/>
</dbReference>
<keyword evidence="8" id="KW-1185">Reference proteome</keyword>
<gene>
    <name evidence="6" type="primary">rplW</name>
    <name evidence="7" type="ordered locus">TASI_1529</name>
</gene>
<sequence length="109" mass="12245">MSTTNTKPQAYQQRLMQVILAPVITEKATFIAESGAKPQIALRVASDATKSEIKDAVELLFKVEVDSVSVLNRKGKLKRTGRFMGRRRDNRIAYVSLKKGQEFDFAEVN</sequence>
<dbReference type="Pfam" id="PF00276">
    <property type="entry name" value="Ribosomal_L23"/>
    <property type="match status" value="1"/>
</dbReference>
<dbReference type="GO" id="GO:1990904">
    <property type="term" value="C:ribonucleoprotein complex"/>
    <property type="evidence" value="ECO:0007669"/>
    <property type="project" value="UniProtKB-KW"/>
</dbReference>
<evidence type="ECO:0000256" key="6">
    <source>
        <dbReference type="HAMAP-Rule" id="MF_01369"/>
    </source>
</evidence>
<dbReference type="RefSeq" id="WP_014112158.1">
    <property type="nucleotide sequence ID" value="NC_016043.1"/>
</dbReference>
<keyword evidence="3 6" id="KW-0694">RNA-binding</keyword>
<comment type="subunit">
    <text evidence="6">Part of the 50S ribosomal subunit. Contacts protein L29, and trigger factor when it is bound to the ribosome.</text>
</comment>
<dbReference type="SUPFAM" id="SSF54189">
    <property type="entry name" value="Ribosomal proteins S24e, L23 and L15e"/>
    <property type="match status" value="1"/>
</dbReference>
<organism evidence="7 8">
    <name type="scientific">Taylorella asinigenitalis (strain MCE3)</name>
    <dbReference type="NCBI Taxonomy" id="1008459"/>
    <lineage>
        <taxon>Bacteria</taxon>
        <taxon>Pseudomonadati</taxon>
        <taxon>Pseudomonadota</taxon>
        <taxon>Betaproteobacteria</taxon>
        <taxon>Burkholderiales</taxon>
        <taxon>Alcaligenaceae</taxon>
        <taxon>Taylorella</taxon>
    </lineage>
</organism>
<dbReference type="GO" id="GO:0006412">
    <property type="term" value="P:translation"/>
    <property type="evidence" value="ECO:0007669"/>
    <property type="project" value="UniProtKB-UniRule"/>
</dbReference>
<name>G4QBS2_TAYAM</name>
<dbReference type="InterPro" id="IPR012677">
    <property type="entry name" value="Nucleotide-bd_a/b_plait_sf"/>
</dbReference>
<dbReference type="InterPro" id="IPR012678">
    <property type="entry name" value="Ribosomal_uL23/eL15/eS24_sf"/>
</dbReference>
<dbReference type="AlphaFoldDB" id="G4QBS2"/>
<reference evidence="7 8" key="2">
    <citation type="journal article" date="2012" name="PLoS ONE">
        <title>Genomic characterization of the taylorella genus.</title>
        <authorList>
            <person name="Hebert L."/>
            <person name="Moumen B."/>
            <person name="Pons N."/>
            <person name="Duquesne F."/>
            <person name="Breuil M.F."/>
            <person name="Goux D."/>
            <person name="Batto J.M."/>
            <person name="Laugier C."/>
            <person name="Renault P."/>
            <person name="Petry S."/>
        </authorList>
    </citation>
    <scope>NUCLEOTIDE SEQUENCE [LARGE SCALE GENOMIC DNA]</scope>
    <source>
        <strain evidence="7 8">MCE3</strain>
    </source>
</reference>
<dbReference type="GO" id="GO:0005840">
    <property type="term" value="C:ribosome"/>
    <property type="evidence" value="ECO:0007669"/>
    <property type="project" value="UniProtKB-KW"/>
</dbReference>
<comment type="function">
    <text evidence="6">One of the early assembly proteins it binds 23S rRNA. One of the proteins that surrounds the polypeptide exit tunnel on the outside of the ribosome. Forms the main docking site for trigger factor binding to the ribosome.</text>
</comment>
<keyword evidence="4 6" id="KW-0689">Ribosomal protein</keyword>
<accession>G4QBS2</accession>
<dbReference type="Gene3D" id="3.30.70.330">
    <property type="match status" value="1"/>
</dbReference>